<dbReference type="GO" id="GO:0005730">
    <property type="term" value="C:nucleolus"/>
    <property type="evidence" value="ECO:0007669"/>
    <property type="project" value="UniProtKB-SubCell"/>
</dbReference>
<dbReference type="GO" id="GO:0005654">
    <property type="term" value="C:nucleoplasm"/>
    <property type="evidence" value="ECO:0007669"/>
    <property type="project" value="UniProtKB-SubCell"/>
</dbReference>
<feature type="repeat" description="WD" evidence="7">
    <location>
        <begin position="375"/>
        <end position="417"/>
    </location>
</feature>
<feature type="repeat" description="WD" evidence="7">
    <location>
        <begin position="159"/>
        <end position="203"/>
    </location>
</feature>
<evidence type="ECO:0000256" key="4">
    <source>
        <dbReference type="ARBA" id="ARBA00022737"/>
    </source>
</evidence>
<dbReference type="Pfam" id="PF08154">
    <property type="entry name" value="NLE"/>
    <property type="match status" value="1"/>
</dbReference>
<evidence type="ECO:0000256" key="2">
    <source>
        <dbReference type="ARBA" id="ARBA00022552"/>
    </source>
</evidence>
<dbReference type="Gene3D" id="2.130.10.10">
    <property type="entry name" value="YVTN repeat-like/Quinoprotein amine dehydrogenase"/>
    <property type="match status" value="1"/>
</dbReference>
<comment type="subcellular location">
    <subcellularLocation>
        <location evidence="6">Nucleus</location>
        <location evidence="6">Nucleolus</location>
    </subcellularLocation>
    <subcellularLocation>
        <location evidence="6">Nucleus</location>
        <location evidence="6">Nucleoplasm</location>
    </subcellularLocation>
</comment>
<name>A0A9P8BVM1_9FUNG</name>
<keyword evidence="1 6" id="KW-0690">Ribosome biogenesis</keyword>
<comment type="similarity">
    <text evidence="6">Belongs to the WD repeat WDR12/YTM1 family.</text>
</comment>
<dbReference type="AlphaFoldDB" id="A0A9P8BVM1"/>
<dbReference type="SMART" id="SM00320">
    <property type="entry name" value="WD40"/>
    <property type="match status" value="7"/>
</dbReference>
<organism evidence="9 10">
    <name type="scientific">Linnemannia hyalina</name>
    <dbReference type="NCBI Taxonomy" id="64524"/>
    <lineage>
        <taxon>Eukaryota</taxon>
        <taxon>Fungi</taxon>
        <taxon>Fungi incertae sedis</taxon>
        <taxon>Mucoromycota</taxon>
        <taxon>Mortierellomycotina</taxon>
        <taxon>Mortierellomycetes</taxon>
        <taxon>Mortierellales</taxon>
        <taxon>Mortierellaceae</taxon>
        <taxon>Linnemannia</taxon>
    </lineage>
</organism>
<comment type="subunit">
    <text evidence="6">Component of the NOP7 complex, composed of ERB1, NOP7 and YTM1. Within the NOP7 complex ERB1 appears to interact directly with NOP7 and YTM1. The NOP7 complex also associates with the 66S pre-ribosome.</text>
</comment>
<keyword evidence="3 7" id="KW-0853">WD repeat</keyword>
<dbReference type="SUPFAM" id="SSF50978">
    <property type="entry name" value="WD40 repeat-like"/>
    <property type="match status" value="1"/>
</dbReference>
<proteinExistence type="inferred from homology"/>
<dbReference type="GO" id="GO:0030687">
    <property type="term" value="C:preribosome, large subunit precursor"/>
    <property type="evidence" value="ECO:0007669"/>
    <property type="project" value="UniProtKB-UniRule"/>
</dbReference>
<evidence type="ECO:0000259" key="8">
    <source>
        <dbReference type="Pfam" id="PF08154"/>
    </source>
</evidence>
<dbReference type="InterPro" id="IPR020472">
    <property type="entry name" value="WD40_PAC1"/>
</dbReference>
<feature type="repeat" description="WD" evidence="7">
    <location>
        <begin position="288"/>
        <end position="330"/>
    </location>
</feature>
<dbReference type="PROSITE" id="PS50294">
    <property type="entry name" value="WD_REPEATS_REGION"/>
    <property type="match status" value="3"/>
</dbReference>
<dbReference type="Proteomes" id="UP000707451">
    <property type="component" value="Unassembled WGS sequence"/>
</dbReference>
<dbReference type="PROSITE" id="PS00678">
    <property type="entry name" value="WD_REPEATS_1"/>
    <property type="match status" value="2"/>
</dbReference>
<dbReference type="InterPro" id="IPR019775">
    <property type="entry name" value="WD40_repeat_CS"/>
</dbReference>
<dbReference type="PROSITE" id="PS50082">
    <property type="entry name" value="WD_REPEATS_2"/>
    <property type="match status" value="5"/>
</dbReference>
<comment type="caution">
    <text evidence="9">The sequence shown here is derived from an EMBL/GenBank/DDBJ whole genome shotgun (WGS) entry which is preliminary data.</text>
</comment>
<evidence type="ECO:0000256" key="5">
    <source>
        <dbReference type="ARBA" id="ARBA00023242"/>
    </source>
</evidence>
<dbReference type="InterPro" id="IPR001680">
    <property type="entry name" value="WD40_rpt"/>
</dbReference>
<dbReference type="InterPro" id="IPR015943">
    <property type="entry name" value="WD40/YVTN_repeat-like_dom_sf"/>
</dbReference>
<sequence>MDAIAEGPQVQVKFITQQRQFAIPETAIQTPARLRRYGLSQIINLVLQNEGGASIPLIPSALAKEDQVPKKQRPFDFLIEGEFLRTSLAEYLEEKNMSTENVLTVEYVESMLPPTPLSSYEHDDWVSAVQAHRLGGFLTGSYDNHVRLWNKQAECTQILTGHNGAVKAVQWLTSDGDNGTLLSGALDRSILAWEYSHSDNSHSVLYECRGHTGGVESISLNATGDKFASGSTDATIKIWTTIIPTVSDHIEDVTETRKKRKTVKEDRVLKASDPNDARGKAGAPISSLNAHTGPVSAVTFSPTSADTLYSGGWDHSVRVWDIENSVNITTKNCEKVVHALDYSQHSGLLASGHADPVIRLWDPRSEDSSVVKQTLSGHQNWVTSVSWSPSSSYMLASGSYDGLIKVWDIRAKGALYTLSHGKASKKVFSIDWSNDILLSGGEDNQMKIHKVQDMTERAEA</sequence>
<keyword evidence="5 6" id="KW-0539">Nucleus</keyword>
<keyword evidence="10" id="KW-1185">Reference proteome</keyword>
<evidence type="ECO:0000256" key="3">
    <source>
        <dbReference type="ARBA" id="ARBA00022574"/>
    </source>
</evidence>
<evidence type="ECO:0000256" key="6">
    <source>
        <dbReference type="HAMAP-Rule" id="MF_03029"/>
    </source>
</evidence>
<dbReference type="PANTHER" id="PTHR19855">
    <property type="entry name" value="WD40 REPEAT PROTEIN 12, 37"/>
    <property type="match status" value="1"/>
</dbReference>
<feature type="repeat" description="WD" evidence="7">
    <location>
        <begin position="208"/>
        <end position="239"/>
    </location>
</feature>
<dbReference type="InterPro" id="IPR028599">
    <property type="entry name" value="WDR12/Ytm1"/>
</dbReference>
<dbReference type="PANTHER" id="PTHR19855:SF11">
    <property type="entry name" value="RIBOSOME BIOGENESIS PROTEIN WDR12"/>
    <property type="match status" value="1"/>
</dbReference>
<reference evidence="9" key="1">
    <citation type="submission" date="2021-06" db="EMBL/GenBank/DDBJ databases">
        <title>Genome Sequence of Mortierella hyaline Strain SCG-10, a Cold-Adapted, Nitrate-Reducing Fungus Isolated from Soil in Minnesota, USA.</title>
        <authorList>
            <person name="Aldossari N."/>
        </authorList>
    </citation>
    <scope>NUCLEOTIDE SEQUENCE</scope>
    <source>
        <strain evidence="9">SCG-10</strain>
    </source>
</reference>
<dbReference type="Pfam" id="PF00400">
    <property type="entry name" value="WD40"/>
    <property type="match status" value="6"/>
</dbReference>
<dbReference type="OrthoDB" id="10251381at2759"/>
<dbReference type="GO" id="GO:0043021">
    <property type="term" value="F:ribonucleoprotein complex binding"/>
    <property type="evidence" value="ECO:0007669"/>
    <property type="project" value="UniProtKB-UniRule"/>
</dbReference>
<comment type="function">
    <text evidence="6">Component of the NOP7 complex, which is required for maturation of the 25S and 5.8S ribosomal RNAs and formation of the 60S ribosome.</text>
</comment>
<feature type="repeat" description="WD" evidence="7">
    <location>
        <begin position="330"/>
        <end position="371"/>
    </location>
</feature>
<evidence type="ECO:0000256" key="7">
    <source>
        <dbReference type="PROSITE-ProRule" id="PRU00221"/>
    </source>
</evidence>
<dbReference type="InterPro" id="IPR012972">
    <property type="entry name" value="NLE"/>
</dbReference>
<dbReference type="InterPro" id="IPR036322">
    <property type="entry name" value="WD40_repeat_dom_sf"/>
</dbReference>
<feature type="domain" description="NLE" evidence="8">
    <location>
        <begin position="10"/>
        <end position="92"/>
    </location>
</feature>
<evidence type="ECO:0000256" key="1">
    <source>
        <dbReference type="ARBA" id="ARBA00022517"/>
    </source>
</evidence>
<accession>A0A9P8BVM1</accession>
<evidence type="ECO:0000313" key="10">
    <source>
        <dbReference type="Proteomes" id="UP000707451"/>
    </source>
</evidence>
<gene>
    <name evidence="9" type="primary">WDR12</name>
    <name evidence="6" type="synonym">YTM1</name>
    <name evidence="9" type="ORF">KI688_010300</name>
</gene>
<dbReference type="GO" id="GO:0000463">
    <property type="term" value="P:maturation of LSU-rRNA from tricistronic rRNA transcript (SSU-rRNA, 5.8S rRNA, LSU-rRNA)"/>
    <property type="evidence" value="ECO:0007669"/>
    <property type="project" value="UniProtKB-UniRule"/>
</dbReference>
<keyword evidence="4" id="KW-0677">Repeat</keyword>
<dbReference type="GO" id="GO:0000466">
    <property type="term" value="P:maturation of 5.8S rRNA from tricistronic rRNA transcript (SSU-rRNA, 5.8S rRNA, LSU-rRNA)"/>
    <property type="evidence" value="ECO:0007669"/>
    <property type="project" value="UniProtKB-UniRule"/>
</dbReference>
<evidence type="ECO:0000313" key="9">
    <source>
        <dbReference type="EMBL" id="KAG9069398.1"/>
    </source>
</evidence>
<dbReference type="EMBL" id="JAHRHY010000005">
    <property type="protein sequence ID" value="KAG9069398.1"/>
    <property type="molecule type" value="Genomic_DNA"/>
</dbReference>
<protein>
    <recommendedName>
        <fullName evidence="6">Ribosome biogenesis protein YTM1</fullName>
    </recommendedName>
</protein>
<dbReference type="HAMAP" id="MF_03029">
    <property type="entry name" value="WDR12"/>
    <property type="match status" value="1"/>
</dbReference>
<dbReference type="CDD" id="cd00200">
    <property type="entry name" value="WD40"/>
    <property type="match status" value="1"/>
</dbReference>
<dbReference type="PRINTS" id="PR00320">
    <property type="entry name" value="GPROTEINBRPT"/>
</dbReference>
<keyword evidence="2 6" id="KW-0698">rRNA processing</keyword>